<dbReference type="InterPro" id="IPR008988">
    <property type="entry name" value="Transcriptional_repressor_C"/>
</dbReference>
<dbReference type="PANTHER" id="PTHR43185:SF1">
    <property type="entry name" value="FE(2+) TRANSPORTER FEOB"/>
    <property type="match status" value="1"/>
</dbReference>
<feature type="binding site" evidence="15">
    <location>
        <begin position="281"/>
        <end position="283"/>
    </location>
    <ligand>
        <name>GTP</name>
        <dbReference type="ChEBI" id="CHEBI:37565"/>
        <label>1</label>
    </ligand>
</feature>
<feature type="binding site" evidence="16">
    <location>
        <position position="162"/>
    </location>
    <ligand>
        <name>Mg(2+)</name>
        <dbReference type="ChEBI" id="CHEBI:18420"/>
        <label>2</label>
    </ligand>
</feature>
<keyword evidence="9 17" id="KW-1133">Transmembrane helix</keyword>
<dbReference type="InterPro" id="IPR011642">
    <property type="entry name" value="Gate_dom"/>
</dbReference>
<feature type="transmembrane region" description="Helical" evidence="17">
    <location>
        <begin position="818"/>
        <end position="837"/>
    </location>
</feature>
<protein>
    <recommendedName>
        <fullName evidence="14 17">Ferrous iron transport protein B</fullName>
    </recommendedName>
</protein>
<dbReference type="Gene3D" id="2.30.30.90">
    <property type="match status" value="1"/>
</dbReference>
<keyword evidence="4" id="KW-1003">Cell membrane</keyword>
<dbReference type="InterPro" id="IPR041069">
    <property type="entry name" value="FeoB_Cyto"/>
</dbReference>
<dbReference type="Gene3D" id="1.10.287.1770">
    <property type="match status" value="1"/>
</dbReference>
<evidence type="ECO:0000256" key="8">
    <source>
        <dbReference type="ARBA" id="ARBA00022741"/>
    </source>
</evidence>
<dbReference type="RefSeq" id="WP_129423366.1">
    <property type="nucleotide sequence ID" value="NZ_SDPW01000001.1"/>
</dbReference>
<gene>
    <name evidence="19" type="primary">feoB</name>
    <name evidence="19" type="ORF">ET524_03535</name>
</gene>
<feature type="transmembrane region" description="Helical" evidence="17">
    <location>
        <begin position="749"/>
        <end position="772"/>
    </location>
</feature>
<dbReference type="AlphaFoldDB" id="A0A4Q2JX96"/>
<evidence type="ECO:0000256" key="7">
    <source>
        <dbReference type="ARBA" id="ARBA00022692"/>
    </source>
</evidence>
<dbReference type="InterPro" id="IPR007167">
    <property type="entry name" value="Fe-transptr_FeoA-like"/>
</dbReference>
<evidence type="ECO:0000256" key="1">
    <source>
        <dbReference type="ARBA" id="ARBA00003926"/>
    </source>
</evidence>
<dbReference type="InterPro" id="IPR050860">
    <property type="entry name" value="FeoB_GTPase"/>
</dbReference>
<comment type="subcellular location">
    <subcellularLocation>
        <location evidence="2 17">Cell inner membrane</location>
        <topology evidence="2 17">Multi-pass membrane protein</topology>
    </subcellularLocation>
</comment>
<evidence type="ECO:0000256" key="5">
    <source>
        <dbReference type="ARBA" id="ARBA00022496"/>
    </source>
</evidence>
<evidence type="ECO:0000256" key="14">
    <source>
        <dbReference type="NCBIfam" id="TIGR00437"/>
    </source>
</evidence>
<evidence type="ECO:0000256" key="6">
    <source>
        <dbReference type="ARBA" id="ARBA00022519"/>
    </source>
</evidence>
<feature type="transmembrane region" description="Helical" evidence="17">
    <location>
        <begin position="784"/>
        <end position="806"/>
    </location>
</feature>
<keyword evidence="16" id="KW-0460">Magnesium</keyword>
<feature type="binding site" evidence="15">
    <location>
        <begin position="172"/>
        <end position="176"/>
    </location>
    <ligand>
        <name>GTP</name>
        <dbReference type="ChEBI" id="CHEBI:37565"/>
        <label>1</label>
    </ligand>
</feature>
<dbReference type="Pfam" id="PF07664">
    <property type="entry name" value="FeoB_C"/>
    <property type="match status" value="1"/>
</dbReference>
<keyword evidence="20" id="KW-1185">Reference proteome</keyword>
<dbReference type="Pfam" id="PF17910">
    <property type="entry name" value="FeoB_Cyto"/>
    <property type="match status" value="1"/>
</dbReference>
<dbReference type="EMBL" id="SDPW01000001">
    <property type="protein sequence ID" value="RXZ53669.1"/>
    <property type="molecule type" value="Genomic_DNA"/>
</dbReference>
<feature type="binding site" evidence="15">
    <location>
        <begin position="192"/>
        <end position="195"/>
    </location>
    <ligand>
        <name>GTP</name>
        <dbReference type="ChEBI" id="CHEBI:37565"/>
        <label>1</label>
    </ligand>
</feature>
<feature type="transmembrane region" description="Helical" evidence="17">
    <location>
        <begin position="666"/>
        <end position="683"/>
    </location>
</feature>
<dbReference type="PANTHER" id="PTHR43185">
    <property type="entry name" value="FERROUS IRON TRANSPORT PROTEIN B"/>
    <property type="match status" value="1"/>
</dbReference>
<dbReference type="Pfam" id="PF04023">
    <property type="entry name" value="FeoA"/>
    <property type="match status" value="1"/>
</dbReference>
<dbReference type="GO" id="GO:0015093">
    <property type="term" value="F:ferrous iron transmembrane transporter activity"/>
    <property type="evidence" value="ECO:0007669"/>
    <property type="project" value="UniProtKB-UniRule"/>
</dbReference>
<evidence type="ECO:0000256" key="2">
    <source>
        <dbReference type="ARBA" id="ARBA00004429"/>
    </source>
</evidence>
<evidence type="ECO:0000256" key="11">
    <source>
        <dbReference type="ARBA" id="ARBA00023065"/>
    </source>
</evidence>
<keyword evidence="12 15" id="KW-0342">GTP-binding</keyword>
<dbReference type="NCBIfam" id="TIGR00437">
    <property type="entry name" value="feoB"/>
    <property type="match status" value="1"/>
</dbReference>
<feature type="transmembrane region" description="Helical" evidence="17">
    <location>
        <begin position="537"/>
        <end position="558"/>
    </location>
</feature>
<evidence type="ECO:0000256" key="10">
    <source>
        <dbReference type="ARBA" id="ARBA00023004"/>
    </source>
</evidence>
<keyword evidence="16" id="KW-0479">Metal-binding</keyword>
<dbReference type="FunFam" id="3.40.50.300:FF:000426">
    <property type="entry name" value="Ferrous iron transport protein B"/>
    <property type="match status" value="1"/>
</dbReference>
<dbReference type="PROSITE" id="PS51711">
    <property type="entry name" value="G_FEOB"/>
    <property type="match status" value="1"/>
</dbReference>
<keyword evidence="11" id="KW-0406">Ion transport</keyword>
<evidence type="ECO:0000256" key="12">
    <source>
        <dbReference type="ARBA" id="ARBA00023134"/>
    </source>
</evidence>
<evidence type="ECO:0000256" key="13">
    <source>
        <dbReference type="ARBA" id="ARBA00023136"/>
    </source>
</evidence>
<dbReference type="Gene3D" id="3.40.50.300">
    <property type="entry name" value="P-loop containing nucleotide triphosphate hydrolases"/>
    <property type="match status" value="1"/>
</dbReference>
<keyword evidence="8 15" id="KW-0547">Nucleotide-binding</keyword>
<dbReference type="SMART" id="SM00899">
    <property type="entry name" value="FeoA"/>
    <property type="match status" value="1"/>
</dbReference>
<evidence type="ECO:0000256" key="4">
    <source>
        <dbReference type="ARBA" id="ARBA00022475"/>
    </source>
</evidence>
<dbReference type="GO" id="GO:0005525">
    <property type="term" value="F:GTP binding"/>
    <property type="evidence" value="ECO:0007669"/>
    <property type="project" value="UniProtKB-KW"/>
</dbReference>
<dbReference type="CDD" id="cd01879">
    <property type="entry name" value="FeoB"/>
    <property type="match status" value="1"/>
</dbReference>
<evidence type="ECO:0000256" key="9">
    <source>
        <dbReference type="ARBA" id="ARBA00022989"/>
    </source>
</evidence>
<proteinExistence type="inferred from homology"/>
<accession>A0A4Q2JX96</accession>
<dbReference type="GO" id="GO:0005886">
    <property type="term" value="C:plasma membrane"/>
    <property type="evidence" value="ECO:0007669"/>
    <property type="project" value="UniProtKB-SubCell"/>
</dbReference>
<feature type="binding site" evidence="15">
    <location>
        <begin position="147"/>
        <end position="154"/>
    </location>
    <ligand>
        <name>GTP</name>
        <dbReference type="ChEBI" id="CHEBI:37565"/>
        <label>1</label>
    </ligand>
</feature>
<comment type="caution">
    <text evidence="19">The sequence shown here is derived from an EMBL/GenBank/DDBJ whole genome shotgun (WGS) entry which is preliminary data.</text>
</comment>
<evidence type="ECO:0000256" key="17">
    <source>
        <dbReference type="RuleBase" id="RU362098"/>
    </source>
</evidence>
<evidence type="ECO:0000256" key="16">
    <source>
        <dbReference type="PIRSR" id="PIRSR603373-2"/>
    </source>
</evidence>
<comment type="similarity">
    <text evidence="17">Belongs to the TRAFAC class TrmE-Era-EngA-EngB-Septin-like GTPase superfamily. FeoB GTPase (TC 9.A.8) family.</text>
</comment>
<evidence type="ECO:0000256" key="15">
    <source>
        <dbReference type="PIRSR" id="PIRSR603373-1"/>
    </source>
</evidence>
<dbReference type="SUPFAM" id="SSF50037">
    <property type="entry name" value="C-terminal domain of transcriptional repressors"/>
    <property type="match status" value="1"/>
</dbReference>
<feature type="binding site" evidence="15">
    <location>
        <begin position="252"/>
        <end position="255"/>
    </location>
    <ligand>
        <name>GTP</name>
        <dbReference type="ChEBI" id="CHEBI:37565"/>
        <label>1</label>
    </ligand>
</feature>
<dbReference type="InterPro" id="IPR003373">
    <property type="entry name" value="Fe2_transport_prot-B"/>
</dbReference>
<keyword evidence="3 17" id="KW-0813">Transport</keyword>
<dbReference type="InterPro" id="IPR030389">
    <property type="entry name" value="G_FEOB_dom"/>
</dbReference>
<feature type="transmembrane region" description="Helical" evidence="17">
    <location>
        <begin position="695"/>
        <end position="714"/>
    </location>
</feature>
<comment type="function">
    <text evidence="1 17">Probable transporter of a GTP-driven Fe(2+) uptake system.</text>
</comment>
<dbReference type="InterPro" id="IPR027417">
    <property type="entry name" value="P-loop_NTPase"/>
</dbReference>
<feature type="binding site" evidence="16">
    <location>
        <position position="158"/>
    </location>
    <ligand>
        <name>Mg(2+)</name>
        <dbReference type="ChEBI" id="CHEBI:18420"/>
        <label>2</label>
    </ligand>
</feature>
<dbReference type="InterPro" id="IPR011640">
    <property type="entry name" value="Fe2_transport_prot_B_C"/>
</dbReference>
<dbReference type="Pfam" id="PF02421">
    <property type="entry name" value="FeoB_N"/>
    <property type="match status" value="1"/>
</dbReference>
<evidence type="ECO:0000313" key="20">
    <source>
        <dbReference type="Proteomes" id="UP000293345"/>
    </source>
</evidence>
<feature type="transmembrane region" description="Helical" evidence="17">
    <location>
        <begin position="604"/>
        <end position="624"/>
    </location>
</feature>
<reference evidence="19 20" key="1">
    <citation type="submission" date="2019-01" db="EMBL/GenBank/DDBJ databases">
        <title>Senegalimassilia sp. nov. KGMB04484 isolated human feces.</title>
        <authorList>
            <person name="Han K.-I."/>
            <person name="Kim J.-S."/>
            <person name="Lee K.C."/>
            <person name="Suh M.K."/>
            <person name="Eom M.K."/>
            <person name="Lee J.H."/>
            <person name="Park S.-H."/>
            <person name="Kang S.W."/>
            <person name="Park J.-E."/>
            <person name="Oh B.S."/>
            <person name="Yu S.Y."/>
            <person name="Choi S.-H."/>
            <person name="Lee D.H."/>
            <person name="Yoon H."/>
            <person name="Kim B.-Y."/>
            <person name="Lee J.H."/>
            <person name="Lee J.-S."/>
        </authorList>
    </citation>
    <scope>NUCLEOTIDE SEQUENCE [LARGE SCALE GENOMIC DNA]</scope>
    <source>
        <strain evidence="19 20">KGMB04484</strain>
    </source>
</reference>
<dbReference type="Proteomes" id="UP000293345">
    <property type="component" value="Unassembled WGS sequence"/>
</dbReference>
<keyword evidence="13 17" id="KW-0472">Membrane</keyword>
<evidence type="ECO:0000313" key="19">
    <source>
        <dbReference type="EMBL" id="RXZ53669.1"/>
    </source>
</evidence>
<feature type="binding site" evidence="16">
    <location>
        <position position="161"/>
    </location>
    <ligand>
        <name>Mg(2+)</name>
        <dbReference type="ChEBI" id="CHEBI:18420"/>
        <label>2</label>
    </ligand>
</feature>
<evidence type="ECO:0000256" key="3">
    <source>
        <dbReference type="ARBA" id="ARBA00022448"/>
    </source>
</evidence>
<sequence>MLLSELARGQAGVVKVVEGQGSVRRHLLDMGLTPNAVVTLQKTAPMGDPIQVTVRGYELTLRLSEANNVRVRALDAAEDAAAVGAPGATRAPAAGSASATDSASVAAHCEPVPHPGLGEFGPAEEAYRAHARRATAKTGPLTFALVGNQNCGKTTLFNQLTGANQHVGNFPGVTVDRKDGTIRAHAEATVTDLPGVYSLSPYSNEEIVTRDFLLNEKPDGIINIVDGTNIERNLYLTMQIMELGIPMVLALNMMDEVEANGGTIRVNELEAELGIPVVPISAAKNEGVDELVDHALHVARFDEAPGRIDFCPASEHEHDPLGAVHRCVHATGHIIEPYADQAKIPTRFAATKMVEGDELIARKLDLPESAISSIRELTASMQADAGMDAEAALANMRFAFLANLCANTVVRPQESREHKRSAAVDKLLTGRYTGIPCFFAIMAAVFVLTFSFIGAALSDLVSAGVDICLDALEAGCEAWGLNPVAQGLLVDGIGAGVGAVIGFLPTIVTLFFFLSILEDSGYMARVAFVMDRPMRKIGLSGRSIVPLLMGFGCSVPSFMATRTLSSERDRKMTTMLVPFMSCSAKLPIYALIVGAFFPRALQPVVMIGLYAFGVIVGIAFAVVLKRARFRGQPVPFVMELPNYRLPAAKSVARLVWDKAKGFVKKAFTVVLAACVIIWFLQTFDARLNVVDDVNASLLAGIGGLIAPLFAPLGFGDWRAATALMTGFMAKESVVSTLTQVTGGADLTTLFTPVTALAFLAFVLLYTPCVAAIATVRSEQGGARAALETVLLQCGIAWAVSLAVYLVCSLTTGSIASAFSVPGLVAGVVIVAAIALYLTRQRTDGELKVGCRTCPANCKKSGGCH</sequence>
<keyword evidence="5 17" id="KW-0410">Iron transport</keyword>
<name>A0A4Q2JX96_9ACTN</name>
<dbReference type="SUPFAM" id="SSF52540">
    <property type="entry name" value="P-loop containing nucleoside triphosphate hydrolases"/>
    <property type="match status" value="1"/>
</dbReference>
<keyword evidence="6" id="KW-0997">Cell inner membrane</keyword>
<dbReference type="Pfam" id="PF07670">
    <property type="entry name" value="Gate"/>
    <property type="match status" value="2"/>
</dbReference>
<feature type="transmembrane region" description="Helical" evidence="17">
    <location>
        <begin position="435"/>
        <end position="457"/>
    </location>
</feature>
<feature type="transmembrane region" description="Helical" evidence="17">
    <location>
        <begin position="493"/>
        <end position="517"/>
    </location>
</feature>
<organism evidence="19 20">
    <name type="scientific">Senegalimassilia faecalis</name>
    <dbReference type="NCBI Taxonomy" id="2509433"/>
    <lineage>
        <taxon>Bacteria</taxon>
        <taxon>Bacillati</taxon>
        <taxon>Actinomycetota</taxon>
        <taxon>Coriobacteriia</taxon>
        <taxon>Coriobacteriales</taxon>
        <taxon>Coriobacteriaceae</taxon>
        <taxon>Senegalimassilia</taxon>
    </lineage>
</organism>
<keyword evidence="10 17" id="KW-0408">Iron</keyword>
<feature type="transmembrane region" description="Helical" evidence="17">
    <location>
        <begin position="578"/>
        <end position="597"/>
    </location>
</feature>
<dbReference type="GO" id="GO:0046914">
    <property type="term" value="F:transition metal ion binding"/>
    <property type="evidence" value="ECO:0007669"/>
    <property type="project" value="InterPro"/>
</dbReference>
<feature type="domain" description="FeoB-type G" evidence="18">
    <location>
        <begin position="140"/>
        <end position="301"/>
    </location>
</feature>
<keyword evidence="7 17" id="KW-0812">Transmembrane</keyword>
<dbReference type="OrthoDB" id="9809127at2"/>
<evidence type="ECO:0000259" key="18">
    <source>
        <dbReference type="PROSITE" id="PS51711"/>
    </source>
</evidence>
<dbReference type="InterPro" id="IPR038157">
    <property type="entry name" value="FeoA_core_dom"/>
</dbReference>